<proteinExistence type="predicted"/>
<dbReference type="InterPro" id="IPR036508">
    <property type="entry name" value="Chitin-bd_dom_sf"/>
</dbReference>
<comment type="caution">
    <text evidence="1">The sequence shown here is derived from an EMBL/GenBank/DDBJ whole genome shotgun (WGS) entry which is preliminary data.</text>
</comment>
<sequence>MNVNAIYNIQLEQQTSHLEKSTKHSSLMPVIGGICRLDSPDVHIGGKQTQFFLRCEPITESAQGDGIWVVKSRIMGANSLKIPAAALVKTKQQIQKTTPKMSSYICDLVADAREFGFCSVSENCLQPVYTDRNAFLQCDSTSRRWTKKHCQPAFIFDFERQACIAHTIVKHGHHHFRQFPGHFIFI</sequence>
<dbReference type="SUPFAM" id="SSF57625">
    <property type="entry name" value="Invertebrate chitin-binding proteins"/>
    <property type="match status" value="1"/>
</dbReference>
<organism evidence="1 2">
    <name type="scientific">Meloidogyne graminicola</name>
    <dbReference type="NCBI Taxonomy" id="189291"/>
    <lineage>
        <taxon>Eukaryota</taxon>
        <taxon>Metazoa</taxon>
        <taxon>Ecdysozoa</taxon>
        <taxon>Nematoda</taxon>
        <taxon>Chromadorea</taxon>
        <taxon>Rhabditida</taxon>
        <taxon>Tylenchina</taxon>
        <taxon>Tylenchomorpha</taxon>
        <taxon>Tylenchoidea</taxon>
        <taxon>Meloidogynidae</taxon>
        <taxon>Meloidogyninae</taxon>
        <taxon>Meloidogyne</taxon>
    </lineage>
</organism>
<dbReference type="Proteomes" id="UP000605970">
    <property type="component" value="Unassembled WGS sequence"/>
</dbReference>
<gene>
    <name evidence="1" type="ORF">Mgra_00008979</name>
</gene>
<accession>A0A8S9ZE98</accession>
<protein>
    <submittedName>
        <fullName evidence="1">Uncharacterized protein</fullName>
    </submittedName>
</protein>
<evidence type="ECO:0000313" key="2">
    <source>
        <dbReference type="Proteomes" id="UP000605970"/>
    </source>
</evidence>
<keyword evidence="2" id="KW-1185">Reference proteome</keyword>
<dbReference type="OrthoDB" id="5912039at2759"/>
<name>A0A8S9ZE98_9BILA</name>
<dbReference type="AlphaFoldDB" id="A0A8S9ZE98"/>
<reference evidence="1" key="1">
    <citation type="journal article" date="2020" name="Ecol. Evol.">
        <title>Genome structure and content of the rice root-knot nematode (Meloidogyne graminicola).</title>
        <authorList>
            <person name="Phan N.T."/>
            <person name="Danchin E.G.J."/>
            <person name="Klopp C."/>
            <person name="Perfus-Barbeoch L."/>
            <person name="Kozlowski D.K."/>
            <person name="Koutsovoulos G.D."/>
            <person name="Lopez-Roques C."/>
            <person name="Bouchez O."/>
            <person name="Zahm M."/>
            <person name="Besnard G."/>
            <person name="Bellafiore S."/>
        </authorList>
    </citation>
    <scope>NUCLEOTIDE SEQUENCE</scope>
    <source>
        <strain evidence="1">VN-18</strain>
    </source>
</reference>
<evidence type="ECO:0000313" key="1">
    <source>
        <dbReference type="EMBL" id="KAF7630770.1"/>
    </source>
</evidence>
<dbReference type="EMBL" id="JABEBT010000131">
    <property type="protein sequence ID" value="KAF7630770.1"/>
    <property type="molecule type" value="Genomic_DNA"/>
</dbReference>
<dbReference type="GO" id="GO:0008061">
    <property type="term" value="F:chitin binding"/>
    <property type="evidence" value="ECO:0007669"/>
    <property type="project" value="InterPro"/>
</dbReference>